<dbReference type="GO" id="GO:0006310">
    <property type="term" value="P:DNA recombination"/>
    <property type="evidence" value="ECO:0007669"/>
    <property type="project" value="UniProtKB-KW"/>
</dbReference>
<dbReference type="GO" id="GO:0003677">
    <property type="term" value="F:DNA binding"/>
    <property type="evidence" value="ECO:0007669"/>
    <property type="project" value="InterPro"/>
</dbReference>
<dbReference type="GO" id="GO:0015074">
    <property type="term" value="P:DNA integration"/>
    <property type="evidence" value="ECO:0007669"/>
    <property type="project" value="InterPro"/>
</dbReference>
<organism evidence="2 3">
    <name type="scientific">Chryseobacterium nematophagum</name>
    <dbReference type="NCBI Taxonomy" id="2305228"/>
    <lineage>
        <taxon>Bacteria</taxon>
        <taxon>Pseudomonadati</taxon>
        <taxon>Bacteroidota</taxon>
        <taxon>Flavobacteriia</taxon>
        <taxon>Flavobacteriales</taxon>
        <taxon>Weeksellaceae</taxon>
        <taxon>Chryseobacterium group</taxon>
        <taxon>Chryseobacterium</taxon>
    </lineage>
</organism>
<keyword evidence="1" id="KW-0233">DNA recombination</keyword>
<dbReference type="SUPFAM" id="SSF56349">
    <property type="entry name" value="DNA breaking-rejoining enzymes"/>
    <property type="match status" value="1"/>
</dbReference>
<dbReference type="EMBL" id="QWIV01000013">
    <property type="protein sequence ID" value="RMZ60085.1"/>
    <property type="molecule type" value="Genomic_DNA"/>
</dbReference>
<dbReference type="InterPro" id="IPR013762">
    <property type="entry name" value="Integrase-like_cat_sf"/>
</dbReference>
<reference evidence="2 3" key="1">
    <citation type="submission" date="2018-08" db="EMBL/GenBank/DDBJ databases">
        <title>Chryseobacterium nematophagum: a novel matrix digesting pathogen of nematodes.</title>
        <authorList>
            <person name="Page A."/>
            <person name="Roberts M."/>
            <person name="Felix M.-A."/>
            <person name="Weir W."/>
        </authorList>
    </citation>
    <scope>NUCLEOTIDE SEQUENCE [LARGE SCALE GENOMIC DNA]</scope>
    <source>
        <strain evidence="2 3">JUb275</strain>
    </source>
</reference>
<gene>
    <name evidence="2" type="ORF">D1632_10880</name>
</gene>
<dbReference type="Gene3D" id="1.10.443.10">
    <property type="entry name" value="Intergrase catalytic core"/>
    <property type="match status" value="1"/>
</dbReference>
<dbReference type="InterPro" id="IPR011010">
    <property type="entry name" value="DNA_brk_join_enz"/>
</dbReference>
<protein>
    <submittedName>
        <fullName evidence="2">Site-specific integrase</fullName>
    </submittedName>
</protein>
<name>A0A3M7LDC9_9FLAO</name>
<evidence type="ECO:0000313" key="3">
    <source>
        <dbReference type="Proteomes" id="UP000267524"/>
    </source>
</evidence>
<proteinExistence type="predicted"/>
<dbReference type="Proteomes" id="UP000267524">
    <property type="component" value="Unassembled WGS sequence"/>
</dbReference>
<dbReference type="AlphaFoldDB" id="A0A3M7LDC9"/>
<evidence type="ECO:0000256" key="1">
    <source>
        <dbReference type="ARBA" id="ARBA00023172"/>
    </source>
</evidence>
<sequence>MKLIRKSLKHFIILMPNDKAIKVNSIYDMASKYLKLVGLEITGYSLKHTFLNLVAKQFGISKAAELAGHTNNKTTLTYAIEYAEHLVEQNKKIDIKI</sequence>
<evidence type="ECO:0000313" key="2">
    <source>
        <dbReference type="EMBL" id="RMZ60085.1"/>
    </source>
</evidence>
<comment type="caution">
    <text evidence="2">The sequence shown here is derived from an EMBL/GenBank/DDBJ whole genome shotgun (WGS) entry which is preliminary data.</text>
</comment>
<keyword evidence="3" id="KW-1185">Reference proteome</keyword>
<accession>A0A3M7LDC9</accession>